<keyword evidence="15" id="KW-1185">Reference proteome</keyword>
<feature type="transmembrane region" description="Helical" evidence="12">
    <location>
        <begin position="333"/>
        <end position="353"/>
    </location>
</feature>
<evidence type="ECO:0000256" key="1">
    <source>
        <dbReference type="ARBA" id="ARBA00004651"/>
    </source>
</evidence>
<dbReference type="PANTHER" id="PTHR24232:SF112">
    <property type="entry name" value="LYSOPHOSPHATIDIC ACID RECEPTOR 6-LIKE"/>
    <property type="match status" value="1"/>
</dbReference>
<comment type="similarity">
    <text evidence="2">Belongs to the L6 tetraspanin family.</text>
</comment>
<keyword evidence="10 11" id="KW-0807">Transducer</keyword>
<keyword evidence="4 11" id="KW-0812">Transmembrane</keyword>
<evidence type="ECO:0000313" key="15">
    <source>
        <dbReference type="Proteomes" id="UP001314229"/>
    </source>
</evidence>
<evidence type="ECO:0000256" key="4">
    <source>
        <dbReference type="ARBA" id="ARBA00022692"/>
    </source>
</evidence>
<evidence type="ECO:0000256" key="8">
    <source>
        <dbReference type="ARBA" id="ARBA00023170"/>
    </source>
</evidence>
<dbReference type="GO" id="GO:0007200">
    <property type="term" value="P:phospholipase C-activating G protein-coupled receptor signaling pathway"/>
    <property type="evidence" value="ECO:0007669"/>
    <property type="project" value="TreeGrafter"/>
</dbReference>
<protein>
    <submittedName>
        <fullName evidence="14">Lysophosphatidic acid receptor 6</fullName>
    </submittedName>
</protein>
<dbReference type="FunFam" id="1.20.1070.10:FF:000142">
    <property type="entry name" value="G protein-coupled receptor 55"/>
    <property type="match status" value="1"/>
</dbReference>
<keyword evidence="9" id="KW-0325">Glycoprotein</keyword>
<evidence type="ECO:0000259" key="13">
    <source>
        <dbReference type="PROSITE" id="PS50262"/>
    </source>
</evidence>
<feature type="transmembrane region" description="Helical" evidence="12">
    <location>
        <begin position="86"/>
        <end position="112"/>
    </location>
</feature>
<feature type="domain" description="G-protein coupled receptors family 1 profile" evidence="13">
    <location>
        <begin position="235"/>
        <end position="479"/>
    </location>
</feature>
<feature type="transmembrane region" description="Helical" evidence="12">
    <location>
        <begin position="423"/>
        <end position="448"/>
    </location>
</feature>
<dbReference type="InterPro" id="IPR000276">
    <property type="entry name" value="GPCR_Rhodpsn"/>
</dbReference>
<dbReference type="PRINTS" id="PR00237">
    <property type="entry name" value="GPCRRHODOPSN"/>
</dbReference>
<dbReference type="PROSITE" id="PS50262">
    <property type="entry name" value="G_PROTEIN_RECEP_F1_2"/>
    <property type="match status" value="1"/>
</dbReference>
<dbReference type="AlphaFoldDB" id="A0AAV1Q0N9"/>
<feature type="transmembrane region" description="Helical" evidence="12">
    <location>
        <begin position="291"/>
        <end position="312"/>
    </location>
</feature>
<sequence length="519" mass="57211">MCTGACAKFIAIPLYVLAAVSVICNIMLFFPDFDTTFAANDSEKTPRITEEVKYMGGLIGGGIMVLIPAIHIHLTSSDKCCANRCGMFLSIGFSAAGVVGAVYSLSVAALGLANGPTCLWSNIDNLIPRWGTPFANSSGSYLSDDNMWKWCKVPENVVEFNVGLFTTLLVAASVELVLCVIQMVNGLFGCICGTCSGQVIMSINTSTNCHNDSTSHISIFTVCVYSFILVIGLIFNLVALVVFLSPSKSRSQTTVYMTNLALADILLILTLPMRIYYHLGFAGLPQLLCDVLGLVLKANMYGSIFLLTCICFDRCMAVTFPMSSRVQQWRKKAPLICLGIWMFTFGASLPIYLSKHRGIADEKHCFDNLPVYATRPMTVLATLFLGFAIPLVVMLICSWGLIRAVRQSTVAQQELVDSRKIQKMIAASLFIFLLSFLPYHAILGYLFLYRDKISCPMLAAYRHSLMVACLNTVLDPVTYYFTTDTFRNKVHINPLQRMFPLNSQSSLQGNSRSRMPNNS</sequence>
<dbReference type="CDD" id="cd14982">
    <property type="entry name" value="7tmA_purinoceptor-like"/>
    <property type="match status" value="1"/>
</dbReference>
<dbReference type="Gene3D" id="1.20.1070.10">
    <property type="entry name" value="Rhodopsin 7-helix transmembrane proteins"/>
    <property type="match status" value="1"/>
</dbReference>
<dbReference type="EMBL" id="CAWUFR010000396">
    <property type="protein sequence ID" value="CAK6977220.1"/>
    <property type="molecule type" value="Genomic_DNA"/>
</dbReference>
<gene>
    <name evidence="14" type="ORF">FSCOSCO3_A016207</name>
</gene>
<keyword evidence="5 12" id="KW-1133">Transmembrane helix</keyword>
<feature type="transmembrane region" description="Helical" evidence="12">
    <location>
        <begin position="256"/>
        <end position="279"/>
    </location>
</feature>
<feature type="transmembrane region" description="Helical" evidence="12">
    <location>
        <begin position="187"/>
        <end position="205"/>
    </location>
</feature>
<name>A0AAV1Q0N9_SCOSC</name>
<dbReference type="PANTHER" id="PTHR24232">
    <property type="entry name" value="G-PROTEIN COUPLED RECEPTOR"/>
    <property type="match status" value="1"/>
</dbReference>
<evidence type="ECO:0000256" key="9">
    <source>
        <dbReference type="ARBA" id="ARBA00023180"/>
    </source>
</evidence>
<feature type="transmembrane region" description="Helical" evidence="12">
    <location>
        <begin position="54"/>
        <end position="74"/>
    </location>
</feature>
<feature type="transmembrane region" description="Helical" evidence="12">
    <location>
        <begin position="162"/>
        <end position="180"/>
    </location>
</feature>
<keyword evidence="3" id="KW-1003">Cell membrane</keyword>
<accession>A0AAV1Q0N9</accession>
<dbReference type="GO" id="GO:0004930">
    <property type="term" value="F:G protein-coupled receptor activity"/>
    <property type="evidence" value="ECO:0007669"/>
    <property type="project" value="UniProtKB-KW"/>
</dbReference>
<keyword evidence="7 12" id="KW-0472">Membrane</keyword>
<evidence type="ECO:0000256" key="5">
    <source>
        <dbReference type="ARBA" id="ARBA00022989"/>
    </source>
</evidence>
<evidence type="ECO:0000256" key="6">
    <source>
        <dbReference type="ARBA" id="ARBA00023040"/>
    </source>
</evidence>
<dbReference type="SUPFAM" id="SSF81321">
    <property type="entry name" value="Family A G protein-coupled receptor-like"/>
    <property type="match status" value="1"/>
</dbReference>
<feature type="transmembrane region" description="Helical" evidence="12">
    <location>
        <begin position="12"/>
        <end position="30"/>
    </location>
</feature>
<evidence type="ECO:0000256" key="10">
    <source>
        <dbReference type="ARBA" id="ARBA00023224"/>
    </source>
</evidence>
<dbReference type="InterPro" id="IPR017452">
    <property type="entry name" value="GPCR_Rhodpsn_7TM"/>
</dbReference>
<comment type="subcellular location">
    <subcellularLocation>
        <location evidence="1">Cell membrane</location>
        <topology evidence="1">Multi-pass membrane protein</topology>
    </subcellularLocation>
</comment>
<dbReference type="Pfam" id="PF00001">
    <property type="entry name" value="7tm_1"/>
    <property type="match status" value="1"/>
</dbReference>
<proteinExistence type="inferred from homology"/>
<feature type="transmembrane region" description="Helical" evidence="12">
    <location>
        <begin position="217"/>
        <end position="244"/>
    </location>
</feature>
<evidence type="ECO:0000256" key="7">
    <source>
        <dbReference type="ARBA" id="ARBA00023136"/>
    </source>
</evidence>
<feature type="transmembrane region" description="Helical" evidence="12">
    <location>
        <begin position="379"/>
        <end position="402"/>
    </location>
</feature>
<dbReference type="InterPro" id="IPR008661">
    <property type="entry name" value="L6_membrane"/>
</dbReference>
<dbReference type="PROSITE" id="PS00237">
    <property type="entry name" value="G_PROTEIN_RECEP_F1_1"/>
    <property type="match status" value="1"/>
</dbReference>
<evidence type="ECO:0000256" key="2">
    <source>
        <dbReference type="ARBA" id="ARBA00006193"/>
    </source>
</evidence>
<dbReference type="GO" id="GO:0035025">
    <property type="term" value="P:positive regulation of Rho protein signal transduction"/>
    <property type="evidence" value="ECO:0007669"/>
    <property type="project" value="TreeGrafter"/>
</dbReference>
<evidence type="ECO:0000256" key="12">
    <source>
        <dbReference type="SAM" id="Phobius"/>
    </source>
</evidence>
<dbReference type="Pfam" id="PF05805">
    <property type="entry name" value="L6_membrane"/>
    <property type="match status" value="1"/>
</dbReference>
<evidence type="ECO:0000256" key="3">
    <source>
        <dbReference type="ARBA" id="ARBA00022475"/>
    </source>
</evidence>
<dbReference type="GO" id="GO:0005886">
    <property type="term" value="C:plasma membrane"/>
    <property type="evidence" value="ECO:0007669"/>
    <property type="project" value="UniProtKB-SubCell"/>
</dbReference>
<keyword evidence="8 11" id="KW-0675">Receptor</keyword>
<organism evidence="14 15">
    <name type="scientific">Scomber scombrus</name>
    <name type="common">Atlantic mackerel</name>
    <name type="synonym">Scomber vernalis</name>
    <dbReference type="NCBI Taxonomy" id="13677"/>
    <lineage>
        <taxon>Eukaryota</taxon>
        <taxon>Metazoa</taxon>
        <taxon>Chordata</taxon>
        <taxon>Craniata</taxon>
        <taxon>Vertebrata</taxon>
        <taxon>Euteleostomi</taxon>
        <taxon>Actinopterygii</taxon>
        <taxon>Neopterygii</taxon>
        <taxon>Teleostei</taxon>
        <taxon>Neoteleostei</taxon>
        <taxon>Acanthomorphata</taxon>
        <taxon>Pelagiaria</taxon>
        <taxon>Scombriformes</taxon>
        <taxon>Scombridae</taxon>
        <taxon>Scomber</taxon>
    </lineage>
</organism>
<reference evidence="14 15" key="1">
    <citation type="submission" date="2024-01" db="EMBL/GenBank/DDBJ databases">
        <authorList>
            <person name="Alioto T."/>
            <person name="Alioto T."/>
            <person name="Gomez Garrido J."/>
        </authorList>
    </citation>
    <scope>NUCLEOTIDE SEQUENCE [LARGE SCALE GENOMIC DNA]</scope>
</reference>
<comment type="similarity">
    <text evidence="11">Belongs to the G-protein coupled receptor 1 family.</text>
</comment>
<dbReference type="Proteomes" id="UP001314229">
    <property type="component" value="Unassembled WGS sequence"/>
</dbReference>
<keyword evidence="6 11" id="KW-0297">G-protein coupled receptor</keyword>
<evidence type="ECO:0000256" key="11">
    <source>
        <dbReference type="RuleBase" id="RU000688"/>
    </source>
</evidence>
<comment type="caution">
    <text evidence="14">The sequence shown here is derived from an EMBL/GenBank/DDBJ whole genome shotgun (WGS) entry which is preliminary data.</text>
</comment>
<evidence type="ECO:0000313" key="14">
    <source>
        <dbReference type="EMBL" id="CAK6977220.1"/>
    </source>
</evidence>